<gene>
    <name evidence="13" type="primary">allB</name>
    <name evidence="13" type="ORF">E5225_02085</name>
</gene>
<dbReference type="SUPFAM" id="SSF51556">
    <property type="entry name" value="Metallo-dependent hydrolases"/>
    <property type="match status" value="1"/>
</dbReference>
<dbReference type="PROSITE" id="PS00482">
    <property type="entry name" value="DIHYDROOROTASE_1"/>
    <property type="match status" value="1"/>
</dbReference>
<dbReference type="Gene3D" id="3.20.20.140">
    <property type="entry name" value="Metal-dependent hydrolases"/>
    <property type="match status" value="1"/>
</dbReference>
<dbReference type="InterPro" id="IPR006680">
    <property type="entry name" value="Amidohydro-rel"/>
</dbReference>
<evidence type="ECO:0000313" key="14">
    <source>
        <dbReference type="Proteomes" id="UP000296469"/>
    </source>
</evidence>
<feature type="compositionally biased region" description="Low complexity" evidence="11">
    <location>
        <begin position="460"/>
        <end position="470"/>
    </location>
</feature>
<reference evidence="13 14" key="1">
    <citation type="submission" date="2019-04" db="EMBL/GenBank/DDBJ databases">
        <title>Isolation and identification of Cellulomonas shaoxiangyii sp. Nov. isolated from feces of the Tibetan antelopes (Pantholops hodgsonii) in the Qinghai-Tibet plateau of China.</title>
        <authorList>
            <person name="Tian Z."/>
        </authorList>
    </citation>
    <scope>NUCLEOTIDE SEQUENCE [LARGE SCALE GENOMIC DNA]</scope>
    <source>
        <strain evidence="13 14">Z28</strain>
    </source>
</reference>
<proteinExistence type="inferred from homology"/>
<dbReference type="EMBL" id="CP039291">
    <property type="protein sequence ID" value="QCB92522.1"/>
    <property type="molecule type" value="Genomic_DNA"/>
</dbReference>
<dbReference type="GO" id="GO:0005737">
    <property type="term" value="C:cytoplasm"/>
    <property type="evidence" value="ECO:0007669"/>
    <property type="project" value="TreeGrafter"/>
</dbReference>
<keyword evidence="14" id="KW-1185">Reference proteome</keyword>
<keyword evidence="8" id="KW-0479">Metal-binding</keyword>
<comment type="pathway">
    <text evidence="3">Nitrogen metabolism; (S)-allantoin degradation; allantoate from (S)-allantoin: step 1/1.</text>
</comment>
<dbReference type="PANTHER" id="PTHR43668:SF2">
    <property type="entry name" value="ALLANTOINASE"/>
    <property type="match status" value="1"/>
</dbReference>
<comment type="function">
    <text evidence="2">Catalyzes the reversible cyclization of carbamoyl aspartate to dihydroorotate.</text>
</comment>
<dbReference type="Pfam" id="PF01979">
    <property type="entry name" value="Amidohydro_1"/>
    <property type="match status" value="1"/>
</dbReference>
<dbReference type="GO" id="GO:0006145">
    <property type="term" value="P:purine nucleobase catabolic process"/>
    <property type="evidence" value="ECO:0007669"/>
    <property type="project" value="TreeGrafter"/>
</dbReference>
<dbReference type="InterPro" id="IPR050138">
    <property type="entry name" value="DHOase/Allantoinase_Hydrolase"/>
</dbReference>
<dbReference type="KEGG" id="celz:E5225_02085"/>
<evidence type="ECO:0000256" key="11">
    <source>
        <dbReference type="SAM" id="MobiDB-lite"/>
    </source>
</evidence>
<comment type="cofactor">
    <cofactor evidence="1">
        <name>Zn(2+)</name>
        <dbReference type="ChEBI" id="CHEBI:29105"/>
    </cofactor>
</comment>
<evidence type="ECO:0000256" key="9">
    <source>
        <dbReference type="ARBA" id="ARBA00022801"/>
    </source>
</evidence>
<protein>
    <recommendedName>
        <fullName evidence="7">allantoinase</fullName>
        <ecNumber evidence="7">3.5.2.5</ecNumber>
    </recommendedName>
</protein>
<dbReference type="RefSeq" id="WP_136225277.1">
    <property type="nucleotide sequence ID" value="NZ_CP039291.1"/>
</dbReference>
<keyword evidence="10" id="KW-0862">Zinc</keyword>
<evidence type="ECO:0000313" key="13">
    <source>
        <dbReference type="EMBL" id="QCB92522.1"/>
    </source>
</evidence>
<evidence type="ECO:0000256" key="3">
    <source>
        <dbReference type="ARBA" id="ARBA00004968"/>
    </source>
</evidence>
<dbReference type="SUPFAM" id="SSF51338">
    <property type="entry name" value="Composite domain of metallo-dependent hydrolases"/>
    <property type="match status" value="1"/>
</dbReference>
<comment type="similarity">
    <text evidence="4">Belongs to the metallo-dependent hydrolases superfamily. DHOase family. Class I DHOase subfamily.</text>
</comment>
<dbReference type="EC" id="3.5.2.5" evidence="7"/>
<dbReference type="InterPro" id="IPR017593">
    <property type="entry name" value="Allantoinase"/>
</dbReference>
<evidence type="ECO:0000256" key="1">
    <source>
        <dbReference type="ARBA" id="ARBA00001947"/>
    </source>
</evidence>
<dbReference type="GO" id="GO:0004038">
    <property type="term" value="F:allantoinase activity"/>
    <property type="evidence" value="ECO:0007669"/>
    <property type="project" value="UniProtKB-EC"/>
</dbReference>
<dbReference type="InterPro" id="IPR032466">
    <property type="entry name" value="Metal_Hydrolase"/>
</dbReference>
<dbReference type="GO" id="GO:0008270">
    <property type="term" value="F:zinc ion binding"/>
    <property type="evidence" value="ECO:0007669"/>
    <property type="project" value="InterPro"/>
</dbReference>
<dbReference type="AlphaFoldDB" id="A0A4P7SEQ6"/>
<organism evidence="13 14">
    <name type="scientific">Cellulomonas shaoxiangyii</name>
    <dbReference type="NCBI Taxonomy" id="2566013"/>
    <lineage>
        <taxon>Bacteria</taxon>
        <taxon>Bacillati</taxon>
        <taxon>Actinomycetota</taxon>
        <taxon>Actinomycetes</taxon>
        <taxon>Micrococcales</taxon>
        <taxon>Cellulomonadaceae</taxon>
        <taxon>Cellulomonas</taxon>
    </lineage>
</organism>
<accession>A0A4P7SEQ6</accession>
<dbReference type="InterPro" id="IPR011059">
    <property type="entry name" value="Metal-dep_hydrolase_composite"/>
</dbReference>
<feature type="region of interest" description="Disordered" evidence="11">
    <location>
        <begin position="460"/>
        <end position="488"/>
    </location>
</feature>
<feature type="domain" description="Amidohydrolase-related" evidence="12">
    <location>
        <begin position="54"/>
        <end position="441"/>
    </location>
</feature>
<dbReference type="InterPro" id="IPR002195">
    <property type="entry name" value="Dihydroorotase_CS"/>
</dbReference>
<feature type="compositionally biased region" description="Basic and acidic residues" evidence="11">
    <location>
        <begin position="471"/>
        <end position="488"/>
    </location>
</feature>
<evidence type="ECO:0000256" key="5">
    <source>
        <dbReference type="ARBA" id="ARBA00010368"/>
    </source>
</evidence>
<evidence type="ECO:0000256" key="6">
    <source>
        <dbReference type="ARBA" id="ARBA00011881"/>
    </source>
</evidence>
<dbReference type="PANTHER" id="PTHR43668">
    <property type="entry name" value="ALLANTOINASE"/>
    <property type="match status" value="1"/>
</dbReference>
<evidence type="ECO:0000256" key="2">
    <source>
        <dbReference type="ARBA" id="ARBA00002368"/>
    </source>
</evidence>
<evidence type="ECO:0000256" key="4">
    <source>
        <dbReference type="ARBA" id="ARBA00010286"/>
    </source>
</evidence>
<dbReference type="Proteomes" id="UP000296469">
    <property type="component" value="Chromosome"/>
</dbReference>
<evidence type="ECO:0000256" key="10">
    <source>
        <dbReference type="ARBA" id="ARBA00022833"/>
    </source>
</evidence>
<dbReference type="NCBIfam" id="TIGR03178">
    <property type="entry name" value="allantoinase"/>
    <property type="match status" value="1"/>
</dbReference>
<comment type="subunit">
    <text evidence="6">Homotetramer.</text>
</comment>
<sequence length="488" mass="49676">MQPTAVVRARRTWLDGGLRPAQVHVAGGRVTALAPWHAPVPDGAAVSDVPDDEVLLPGLVDSHVHVNEPGRTAWEGFSSATRAAAAGGVTTIVDMPLNAVPPTTSVEALDAKLAAATASGTSVDVAFWGGAVPENLGRLRPLHEAGVRGFKAFLVPSGVPEFGHLTPAGLEAALTEVAALGSVLLVHAEDPAHVHPGPHPDGALGPSYAAFLASRPPAGERAAVACVVAGVRRTGARAHVLHLSDAGTLPLVRAAKAEGLPLTVETCPHYLALRAEDVPDGATQFKCCPPIRDAANQDLLWEAVADGTVDAVVSDHSPAPAALKRVPADAPAGTPDAGDFGRSWGGIAGLQLGLPVVWTAARARGLTLAQLLPLLTTGPAGVAGLPDAGRIAVGAPAHLLAFAPDAPLHVDATRLEHRHPVCPYDGTTLTGAVRTVWLRGDRIVARGAVVAPDHGRRLVPAPAAATAARGPDADPAPRPRPGDGRPAA</sequence>
<name>A0A4P7SEQ6_9CELL</name>
<dbReference type="GO" id="GO:0050897">
    <property type="term" value="F:cobalt ion binding"/>
    <property type="evidence" value="ECO:0007669"/>
    <property type="project" value="InterPro"/>
</dbReference>
<evidence type="ECO:0000256" key="7">
    <source>
        <dbReference type="ARBA" id="ARBA00012863"/>
    </source>
</evidence>
<evidence type="ECO:0000256" key="8">
    <source>
        <dbReference type="ARBA" id="ARBA00022723"/>
    </source>
</evidence>
<evidence type="ECO:0000259" key="12">
    <source>
        <dbReference type="Pfam" id="PF01979"/>
    </source>
</evidence>
<dbReference type="GO" id="GO:0000256">
    <property type="term" value="P:allantoin catabolic process"/>
    <property type="evidence" value="ECO:0007669"/>
    <property type="project" value="InterPro"/>
</dbReference>
<comment type="similarity">
    <text evidence="5">Belongs to the metallo-dependent hydrolases superfamily. Allantoinase family.</text>
</comment>
<keyword evidence="9 13" id="KW-0378">Hydrolase</keyword>